<evidence type="ECO:0000313" key="3">
    <source>
        <dbReference type="EMBL" id="TDR56138.1"/>
    </source>
</evidence>
<proteinExistence type="predicted"/>
<dbReference type="InterPro" id="IPR021136">
    <property type="entry name" value="Flagellar_hook_control-like_C"/>
</dbReference>
<organism evidence="3 4">
    <name type="scientific">Halomonas ventosae</name>
    <dbReference type="NCBI Taxonomy" id="229007"/>
    <lineage>
        <taxon>Bacteria</taxon>
        <taxon>Pseudomonadati</taxon>
        <taxon>Pseudomonadota</taxon>
        <taxon>Gammaproteobacteria</taxon>
        <taxon>Oceanospirillales</taxon>
        <taxon>Halomonadaceae</taxon>
        <taxon>Halomonas</taxon>
    </lineage>
</organism>
<feature type="domain" description="Flagellar hook-length control protein-like C-terminal" evidence="2">
    <location>
        <begin position="297"/>
        <end position="375"/>
    </location>
</feature>
<feature type="compositionally biased region" description="Low complexity" evidence="1">
    <location>
        <begin position="114"/>
        <end position="128"/>
    </location>
</feature>
<feature type="region of interest" description="Disordered" evidence="1">
    <location>
        <begin position="286"/>
        <end position="305"/>
    </location>
</feature>
<evidence type="ECO:0000256" key="1">
    <source>
        <dbReference type="SAM" id="MobiDB-lite"/>
    </source>
</evidence>
<dbReference type="Pfam" id="PF02120">
    <property type="entry name" value="Flg_hook"/>
    <property type="match status" value="1"/>
</dbReference>
<accession>A0A4R6ZU32</accession>
<sequence length="382" mass="41350">MSGINPIIDTLLHQVLGKRVDIPPPRDLNEPVRPLNPAEAPRALHSDSRLDGRPLPLPLTQAGTASKSLKEPNLKPAPEPSGRPVTSAQSHLSDAARTIADTLLRFPSPPPAIRSPTPLLPTSSLPQAAPPAQLANALQNHVQQSGLFYEAHVNRWFHGDYPRDALLREPQMQAAPRLTAVTLAPPAQGTAPTSPGDAPLRHLTSPLAPPAGATNQAEALRQFAEQAWEANSRGGSTTPAGMTQNEQLQGLVRQQLEMLAQPVLRWEGDIWTGIFMALVIQPPFHHGQRQGQQDGKGRAQDESTWQSELTLELPHLGNLGVRLSLRGTQRLTMAIASDTAETRDTLNAELPHLQQRLAGLGFSEVLLSVAEREEKPDARTDT</sequence>
<dbReference type="RefSeq" id="WP_133635090.1">
    <property type="nucleotide sequence ID" value="NZ_SNZJ01000004.1"/>
</dbReference>
<protein>
    <recommendedName>
        <fullName evidence="2">Flagellar hook-length control protein-like C-terminal domain-containing protein</fullName>
    </recommendedName>
</protein>
<feature type="region of interest" description="Disordered" evidence="1">
    <location>
        <begin position="22"/>
        <end position="92"/>
    </location>
</feature>
<dbReference type="InterPro" id="IPR038610">
    <property type="entry name" value="FliK-like_C_sf"/>
</dbReference>
<evidence type="ECO:0000259" key="2">
    <source>
        <dbReference type="Pfam" id="PF02120"/>
    </source>
</evidence>
<gene>
    <name evidence="3" type="ORF">DFP85_10453</name>
</gene>
<comment type="caution">
    <text evidence="3">The sequence shown here is derived from an EMBL/GenBank/DDBJ whole genome shotgun (WGS) entry which is preliminary data.</text>
</comment>
<dbReference type="OrthoDB" id="5296742at2"/>
<evidence type="ECO:0000313" key="4">
    <source>
        <dbReference type="Proteomes" id="UP000295212"/>
    </source>
</evidence>
<dbReference type="Proteomes" id="UP000295212">
    <property type="component" value="Unassembled WGS sequence"/>
</dbReference>
<feature type="compositionally biased region" description="Basic and acidic residues" evidence="1">
    <location>
        <begin position="42"/>
        <end position="52"/>
    </location>
</feature>
<dbReference type="EMBL" id="SNZJ01000004">
    <property type="protein sequence ID" value="TDR56138.1"/>
    <property type="molecule type" value="Genomic_DNA"/>
</dbReference>
<feature type="region of interest" description="Disordered" evidence="1">
    <location>
        <begin position="105"/>
        <end position="128"/>
    </location>
</feature>
<dbReference type="AlphaFoldDB" id="A0A4R6ZU32"/>
<name>A0A4R6ZU32_9GAMM</name>
<dbReference type="Gene3D" id="3.30.750.140">
    <property type="match status" value="1"/>
</dbReference>
<reference evidence="3 4" key="1">
    <citation type="submission" date="2019-03" db="EMBL/GenBank/DDBJ databases">
        <title>Genomic Encyclopedia of Type Strains, Phase III (KMG-III): the genomes of soil and plant-associated and newly described type strains.</title>
        <authorList>
            <person name="Whitman W."/>
        </authorList>
    </citation>
    <scope>NUCLEOTIDE SEQUENCE [LARGE SCALE GENOMIC DNA]</scope>
    <source>
        <strain evidence="3 4">CECT 5797</strain>
    </source>
</reference>